<keyword evidence="4" id="KW-1185">Reference proteome</keyword>
<reference evidence="3 4" key="1">
    <citation type="submission" date="2016-07" db="EMBL/GenBank/DDBJ databases">
        <authorList>
            <person name="Townsley L."/>
            <person name="Shank E.A."/>
        </authorList>
    </citation>
    <scope>NUCLEOTIDE SEQUENCE [LARGE SCALE GENOMIC DNA]</scope>
    <source>
        <strain evidence="3 4">CH01</strain>
    </source>
</reference>
<feature type="coiled-coil region" evidence="1">
    <location>
        <begin position="174"/>
        <end position="201"/>
    </location>
</feature>
<dbReference type="InterPro" id="IPR013568">
    <property type="entry name" value="SEFIR_dom"/>
</dbReference>
<feature type="domain" description="SEFIR" evidence="2">
    <location>
        <begin position="1"/>
        <end position="112"/>
    </location>
</feature>
<dbReference type="InterPro" id="IPR000157">
    <property type="entry name" value="TIR_dom"/>
</dbReference>
<evidence type="ECO:0000256" key="1">
    <source>
        <dbReference type="SAM" id="Coils"/>
    </source>
</evidence>
<name>A0ABX2ZXF1_9BACI</name>
<protein>
    <recommendedName>
        <fullName evidence="2">SEFIR domain-containing protein</fullName>
    </recommendedName>
</protein>
<accession>A0ABX2ZXF1</accession>
<evidence type="ECO:0000259" key="2">
    <source>
        <dbReference type="PROSITE" id="PS51534"/>
    </source>
</evidence>
<sequence length="444" mass="51888">MEESGINVTLDKWDLKDGQDVYAFMESMVTSQDINKVLVICDEGYQKKADDRSGGVGTETQIITPQIYKDAKQEKFIPIVAQRNEDGNTFLPTYMAGRKYIDLSNSDTYEDNYELLVRNIYEAPLHQRPTRGKPPEYLFENAANSSKTTKVIRQMENAIDKTPRRLTYLASEFIDAFVESLEQFKIRVEEINDEIDEIILSRIDSMTPFRDSFIKVLKLLIEAEKLDVDFIVEFYEKVYPFTSNSESGTYNILQFDHYKFFIHELFLYTVATLVKYKEYDILSDVLNSDFNDLSYIASDKPLSYFSFRLHLQSLEIRKERLNSTRISIQSDILKHRAKDFTEIFNADMLLYYLSKLNDRMDSRWGWFPITYIYQNQAKSFKIISKLKSKRHFEAVKGLFGQNSAVLLGEKFIDFRTDRGFSHDVFNDIPNINNYINPALICTLP</sequence>
<comment type="caution">
    <text evidence="3">The sequence shown here is derived from an EMBL/GenBank/DDBJ whole genome shotgun (WGS) entry which is preliminary data.</text>
</comment>
<dbReference type="EMBL" id="MDKC01000001">
    <property type="protein sequence ID" value="ODG94072.1"/>
    <property type="molecule type" value="Genomic_DNA"/>
</dbReference>
<dbReference type="PROSITE" id="PS51534">
    <property type="entry name" value="SEFIR"/>
    <property type="match status" value="1"/>
</dbReference>
<organism evidence="3 4">
    <name type="scientific">Gottfriedia luciferensis</name>
    <dbReference type="NCBI Taxonomy" id="178774"/>
    <lineage>
        <taxon>Bacteria</taxon>
        <taxon>Bacillati</taxon>
        <taxon>Bacillota</taxon>
        <taxon>Bacilli</taxon>
        <taxon>Bacillales</taxon>
        <taxon>Bacillaceae</taxon>
        <taxon>Gottfriedia</taxon>
    </lineage>
</organism>
<evidence type="ECO:0000313" key="3">
    <source>
        <dbReference type="EMBL" id="ODG94072.1"/>
    </source>
</evidence>
<keyword evidence="1" id="KW-0175">Coiled coil</keyword>
<dbReference type="Proteomes" id="UP000094580">
    <property type="component" value="Unassembled WGS sequence"/>
</dbReference>
<evidence type="ECO:0000313" key="4">
    <source>
        <dbReference type="Proteomes" id="UP000094580"/>
    </source>
</evidence>
<gene>
    <name evidence="3" type="ORF">BED47_00680</name>
</gene>
<proteinExistence type="predicted"/>
<dbReference type="Pfam" id="PF13676">
    <property type="entry name" value="TIR_2"/>
    <property type="match status" value="1"/>
</dbReference>